<protein>
    <submittedName>
        <fullName evidence="2">S8 family serine peptidase</fullName>
    </submittedName>
</protein>
<sequence>MGFTSFDNGKERVHANSHDGVTIVAPGWNWPLLNRASGYIPEPTDPSPRTGKFGSSYAAPIVSGVASLIWSLRPDFSSRRVIEILVTSTDRPSHLGPGPDPSWGMGRVNAYAALRAAIRSA</sequence>
<proteinExistence type="predicted"/>
<evidence type="ECO:0000259" key="1">
    <source>
        <dbReference type="Pfam" id="PF00082"/>
    </source>
</evidence>
<dbReference type="Pfam" id="PF00082">
    <property type="entry name" value="Peptidase_S8"/>
    <property type="match status" value="1"/>
</dbReference>
<dbReference type="GO" id="GO:0004252">
    <property type="term" value="F:serine-type endopeptidase activity"/>
    <property type="evidence" value="ECO:0007669"/>
    <property type="project" value="InterPro"/>
</dbReference>
<feature type="domain" description="Peptidase S8/S53" evidence="1">
    <location>
        <begin position="16"/>
        <end position="105"/>
    </location>
</feature>
<evidence type="ECO:0000313" key="3">
    <source>
        <dbReference type="Proteomes" id="UP000547674"/>
    </source>
</evidence>
<gene>
    <name evidence="2" type="ORF">HKN21_09970</name>
</gene>
<reference evidence="2 3" key="1">
    <citation type="submission" date="2020-03" db="EMBL/GenBank/DDBJ databases">
        <title>Metabolic flexibility allows generalist bacteria to become dominant in a frequently disturbed ecosystem.</title>
        <authorList>
            <person name="Chen Y.-J."/>
            <person name="Leung P.M."/>
            <person name="Bay S.K."/>
            <person name="Hugenholtz P."/>
            <person name="Kessler A.J."/>
            <person name="Shelley G."/>
            <person name="Waite D.W."/>
            <person name="Cook P.L."/>
            <person name="Greening C."/>
        </authorList>
    </citation>
    <scope>NUCLEOTIDE SEQUENCE [LARGE SCALE GENOMIC DNA]</scope>
    <source>
        <strain evidence="2">SS_bin_28</strain>
    </source>
</reference>
<name>A0A7Y2E8G4_UNCEI</name>
<dbReference type="InterPro" id="IPR000209">
    <property type="entry name" value="Peptidase_S8/S53_dom"/>
</dbReference>
<dbReference type="AlphaFoldDB" id="A0A7Y2E8G4"/>
<dbReference type="Proteomes" id="UP000547674">
    <property type="component" value="Unassembled WGS sequence"/>
</dbReference>
<dbReference type="Gene3D" id="3.40.50.200">
    <property type="entry name" value="Peptidase S8/S53 domain"/>
    <property type="match status" value="1"/>
</dbReference>
<dbReference type="GO" id="GO:0006508">
    <property type="term" value="P:proteolysis"/>
    <property type="evidence" value="ECO:0007669"/>
    <property type="project" value="InterPro"/>
</dbReference>
<dbReference type="SUPFAM" id="SSF52743">
    <property type="entry name" value="Subtilisin-like"/>
    <property type="match status" value="1"/>
</dbReference>
<dbReference type="EMBL" id="JABDJR010000396">
    <property type="protein sequence ID" value="NNF07076.1"/>
    <property type="molecule type" value="Genomic_DNA"/>
</dbReference>
<organism evidence="2 3">
    <name type="scientific">Eiseniibacteriota bacterium</name>
    <dbReference type="NCBI Taxonomy" id="2212470"/>
    <lineage>
        <taxon>Bacteria</taxon>
        <taxon>Candidatus Eiseniibacteriota</taxon>
    </lineage>
</organism>
<evidence type="ECO:0000313" key="2">
    <source>
        <dbReference type="EMBL" id="NNF07076.1"/>
    </source>
</evidence>
<comment type="caution">
    <text evidence="2">The sequence shown here is derived from an EMBL/GenBank/DDBJ whole genome shotgun (WGS) entry which is preliminary data.</text>
</comment>
<dbReference type="InterPro" id="IPR036852">
    <property type="entry name" value="Peptidase_S8/S53_dom_sf"/>
</dbReference>
<accession>A0A7Y2E8G4</accession>